<dbReference type="SUPFAM" id="SSF52540">
    <property type="entry name" value="P-loop containing nucleoside triphosphate hydrolases"/>
    <property type="match status" value="2"/>
</dbReference>
<dbReference type="AlphaFoldDB" id="A0A2A9DPG5"/>
<dbReference type="SMART" id="SM00382">
    <property type="entry name" value="AAA"/>
    <property type="match status" value="2"/>
</dbReference>
<keyword evidence="2" id="KW-0813">Transport</keyword>
<evidence type="ECO:0000313" key="7">
    <source>
        <dbReference type="Proteomes" id="UP000221653"/>
    </source>
</evidence>
<evidence type="ECO:0000256" key="2">
    <source>
        <dbReference type="ARBA" id="ARBA00022448"/>
    </source>
</evidence>
<organism evidence="6 7">
    <name type="scientific">Corynebacterium renale</name>
    <dbReference type="NCBI Taxonomy" id="1724"/>
    <lineage>
        <taxon>Bacteria</taxon>
        <taxon>Bacillati</taxon>
        <taxon>Actinomycetota</taxon>
        <taxon>Actinomycetes</taxon>
        <taxon>Mycobacteriales</taxon>
        <taxon>Corynebacteriaceae</taxon>
        <taxon>Corynebacterium</taxon>
    </lineage>
</organism>
<accession>A0A2A9DPG5</accession>
<evidence type="ECO:0000259" key="5">
    <source>
        <dbReference type="PROSITE" id="PS50893"/>
    </source>
</evidence>
<dbReference type="PROSITE" id="PS50893">
    <property type="entry name" value="ABC_TRANSPORTER_2"/>
    <property type="match status" value="2"/>
</dbReference>
<keyword evidence="7" id="KW-1185">Reference proteome</keyword>
<dbReference type="STRING" id="1724.GCA_001044175_01351"/>
<dbReference type="Proteomes" id="UP000221653">
    <property type="component" value="Unassembled WGS sequence"/>
</dbReference>
<proteinExistence type="inferred from homology"/>
<evidence type="ECO:0000256" key="3">
    <source>
        <dbReference type="ARBA" id="ARBA00022741"/>
    </source>
</evidence>
<dbReference type="GO" id="GO:0005524">
    <property type="term" value="F:ATP binding"/>
    <property type="evidence" value="ECO:0007669"/>
    <property type="project" value="UniProtKB-KW"/>
</dbReference>
<protein>
    <submittedName>
        <fullName evidence="6">Peptide/nickel transport system ATP-binding protein</fullName>
    </submittedName>
</protein>
<name>A0A2A9DPG5_9CORY</name>
<keyword evidence="4 6" id="KW-0067">ATP-binding</keyword>
<sequence>MTPILEFEDFHVAGILDGVSVHVNPGETVALIGASGSGKSVLALSAVGLGVAARRPTEGALRISGRDFSNATEKQWRTVRGKAVSLVFQEPMTALDPLMKVGKQLRLVVKQKERVCALLKSVGLPEHVENSFPHQLSGGQRQRVLIAMAIAHNPDVIIADEPTTALDATVQDSILKLLARVVQEHGSALLMITHDLSLIKDMCERTYVMDRGRVVEEGPTRDIITKPQHQTTRELIAAAAPAPDAPHTPTNADILWKGTDLTQTFGPVHALRGVNLTLRKGEKLGIVGESGSGKSTLLSLITGLAQPTSGAMTRKPGLRCQMVFQDPATALNPRMRIGDSIAEAMAAPDRNEVIRLLESVGLTAEDASRFPHEFSGGQRQRISIARALAGKPHVLVADEAVSALDVVRRAQIVDLLNEVTADTGVALVFVSHDLATIRQTCDNVVVLQNGSIVERGRVTDVWDSPQQPYTQQLLGSVRHI</sequence>
<dbReference type="Pfam" id="PF00005">
    <property type="entry name" value="ABC_tran"/>
    <property type="match status" value="2"/>
</dbReference>
<dbReference type="InterPro" id="IPR013563">
    <property type="entry name" value="Oligopep_ABC_C"/>
</dbReference>
<dbReference type="GO" id="GO:0055085">
    <property type="term" value="P:transmembrane transport"/>
    <property type="evidence" value="ECO:0007669"/>
    <property type="project" value="UniProtKB-ARBA"/>
</dbReference>
<dbReference type="InterPro" id="IPR017871">
    <property type="entry name" value="ABC_transporter-like_CS"/>
</dbReference>
<evidence type="ECO:0000256" key="4">
    <source>
        <dbReference type="ARBA" id="ARBA00022840"/>
    </source>
</evidence>
<comment type="similarity">
    <text evidence="1">Belongs to the ABC transporter superfamily.</text>
</comment>
<dbReference type="InterPro" id="IPR027417">
    <property type="entry name" value="P-loop_NTPase"/>
</dbReference>
<keyword evidence="3" id="KW-0547">Nucleotide-binding</keyword>
<dbReference type="InterPro" id="IPR003593">
    <property type="entry name" value="AAA+_ATPase"/>
</dbReference>
<dbReference type="InterPro" id="IPR050319">
    <property type="entry name" value="ABC_transp_ATP-bind"/>
</dbReference>
<dbReference type="RefSeq" id="WP_098389065.1">
    <property type="nucleotide sequence ID" value="NZ_LS483464.1"/>
</dbReference>
<dbReference type="Pfam" id="PF08352">
    <property type="entry name" value="oligo_HPY"/>
    <property type="match status" value="1"/>
</dbReference>
<evidence type="ECO:0000256" key="1">
    <source>
        <dbReference type="ARBA" id="ARBA00005417"/>
    </source>
</evidence>
<dbReference type="GO" id="GO:0015833">
    <property type="term" value="P:peptide transport"/>
    <property type="evidence" value="ECO:0007669"/>
    <property type="project" value="InterPro"/>
</dbReference>
<dbReference type="PANTHER" id="PTHR43776">
    <property type="entry name" value="TRANSPORT ATP-BINDING PROTEIN"/>
    <property type="match status" value="1"/>
</dbReference>
<comment type="caution">
    <text evidence="6">The sequence shown here is derived from an EMBL/GenBank/DDBJ whole genome shotgun (WGS) entry which is preliminary data.</text>
</comment>
<dbReference type="GO" id="GO:0016887">
    <property type="term" value="F:ATP hydrolysis activity"/>
    <property type="evidence" value="ECO:0007669"/>
    <property type="project" value="InterPro"/>
</dbReference>
<dbReference type="EMBL" id="PDJF01000001">
    <property type="protein sequence ID" value="PFG28271.1"/>
    <property type="molecule type" value="Genomic_DNA"/>
</dbReference>
<gene>
    <name evidence="6" type="ORF">ATK06_1374</name>
</gene>
<dbReference type="PROSITE" id="PS00211">
    <property type="entry name" value="ABC_TRANSPORTER_1"/>
    <property type="match status" value="2"/>
</dbReference>
<dbReference type="PANTHER" id="PTHR43776:SF7">
    <property type="entry name" value="D,D-DIPEPTIDE TRANSPORT ATP-BINDING PROTEIN DDPF-RELATED"/>
    <property type="match status" value="1"/>
</dbReference>
<dbReference type="InterPro" id="IPR003439">
    <property type="entry name" value="ABC_transporter-like_ATP-bd"/>
</dbReference>
<feature type="domain" description="ABC transporter" evidence="5">
    <location>
        <begin position="256"/>
        <end position="474"/>
    </location>
</feature>
<feature type="domain" description="ABC transporter" evidence="5">
    <location>
        <begin position="1"/>
        <end position="236"/>
    </location>
</feature>
<dbReference type="OrthoDB" id="8036461at2"/>
<reference evidence="6 7" key="1">
    <citation type="submission" date="2017-10" db="EMBL/GenBank/DDBJ databases">
        <title>Sequencing the genomes of 1000 actinobacteria strains.</title>
        <authorList>
            <person name="Klenk H.-P."/>
        </authorList>
    </citation>
    <scope>NUCLEOTIDE SEQUENCE [LARGE SCALE GENOMIC DNA]</scope>
    <source>
        <strain evidence="6 7">DSM 20688</strain>
    </source>
</reference>
<dbReference type="Gene3D" id="3.40.50.300">
    <property type="entry name" value="P-loop containing nucleotide triphosphate hydrolases"/>
    <property type="match status" value="2"/>
</dbReference>
<dbReference type="CDD" id="cd03257">
    <property type="entry name" value="ABC_NikE_OppD_transporters"/>
    <property type="match status" value="2"/>
</dbReference>
<evidence type="ECO:0000313" key="6">
    <source>
        <dbReference type="EMBL" id="PFG28271.1"/>
    </source>
</evidence>